<keyword evidence="3" id="KW-1185">Reference proteome</keyword>
<dbReference type="RefSeq" id="XP_030851870.1">
    <property type="nucleotide sequence ID" value="XM_030996010.1"/>
</dbReference>
<organism evidence="2 3">
    <name type="scientific">Strongylocentrotus purpuratus</name>
    <name type="common">Purple sea urchin</name>
    <dbReference type="NCBI Taxonomy" id="7668"/>
    <lineage>
        <taxon>Eukaryota</taxon>
        <taxon>Metazoa</taxon>
        <taxon>Echinodermata</taxon>
        <taxon>Eleutherozoa</taxon>
        <taxon>Echinozoa</taxon>
        <taxon>Echinoidea</taxon>
        <taxon>Euechinoidea</taxon>
        <taxon>Echinacea</taxon>
        <taxon>Camarodonta</taxon>
        <taxon>Echinidea</taxon>
        <taxon>Strongylocentrotidae</taxon>
        <taxon>Strongylocentrotus</taxon>
    </lineage>
</organism>
<evidence type="ECO:0000313" key="2">
    <source>
        <dbReference type="EnsemblMetazoa" id="XP_030851870"/>
    </source>
</evidence>
<dbReference type="GeneID" id="115928599"/>
<evidence type="ECO:0000313" key="3">
    <source>
        <dbReference type="Proteomes" id="UP000007110"/>
    </source>
</evidence>
<feature type="region of interest" description="Disordered" evidence="1">
    <location>
        <begin position="1"/>
        <end position="66"/>
    </location>
</feature>
<dbReference type="Proteomes" id="UP000007110">
    <property type="component" value="Unassembled WGS sequence"/>
</dbReference>
<dbReference type="EnsemblMetazoa" id="XM_030996010">
    <property type="protein sequence ID" value="XP_030851870"/>
    <property type="gene ID" value="LOC115928599"/>
</dbReference>
<protein>
    <submittedName>
        <fullName evidence="2">Uncharacterized protein</fullName>
    </submittedName>
</protein>
<sequence length="262" mass="28386">MWHDQERERPRDRCQEGQRDVSRGRQREVTRKRQRDVSRKRQRDVSRERQRDVARERKYKEGLSRHCTKEVEPTNVTLTTPASSGIDAIEIRVSPSTQGAVDAVAEPKGRGGGLSGGAITGIVIGSLFGISCCYYCCCKGDKKKPPDNVQITTQTRIEGPLESGAMIRVEDEDNIPTAIAVHPDPGQPDLPPPSYDDIAQYSSYGGLGPEGAYPPPASVPSYPSAPSSSMPYPPPTGASVTYHFPPGDSGAVPSAPPPYPDS</sequence>
<reference evidence="3" key="1">
    <citation type="submission" date="2015-02" db="EMBL/GenBank/DDBJ databases">
        <title>Genome sequencing for Strongylocentrotus purpuratus.</title>
        <authorList>
            <person name="Murali S."/>
            <person name="Liu Y."/>
            <person name="Vee V."/>
            <person name="English A."/>
            <person name="Wang M."/>
            <person name="Skinner E."/>
            <person name="Han Y."/>
            <person name="Muzny D.M."/>
            <person name="Worley K.C."/>
            <person name="Gibbs R.A."/>
        </authorList>
    </citation>
    <scope>NUCLEOTIDE SEQUENCE</scope>
</reference>
<feature type="compositionally biased region" description="Pro residues" evidence="1">
    <location>
        <begin position="185"/>
        <end position="194"/>
    </location>
</feature>
<name>A0A7M7PJ45_STRPU</name>
<dbReference type="OrthoDB" id="19132at2759"/>
<feature type="region of interest" description="Disordered" evidence="1">
    <location>
        <begin position="182"/>
        <end position="262"/>
    </location>
</feature>
<reference evidence="2" key="2">
    <citation type="submission" date="2021-01" db="UniProtKB">
        <authorList>
            <consortium name="EnsemblMetazoa"/>
        </authorList>
    </citation>
    <scope>IDENTIFICATION</scope>
</reference>
<dbReference type="InParanoid" id="A0A7M7PJ45"/>
<proteinExistence type="predicted"/>
<dbReference type="AlphaFoldDB" id="A0A7M7PJ45"/>
<evidence type="ECO:0000256" key="1">
    <source>
        <dbReference type="SAM" id="MobiDB-lite"/>
    </source>
</evidence>
<feature type="compositionally biased region" description="Low complexity" evidence="1">
    <location>
        <begin position="219"/>
        <end position="230"/>
    </location>
</feature>
<accession>A0A7M7PJ45</accession>
<dbReference type="KEGG" id="spu:115928599"/>